<dbReference type="GO" id="GO:0016787">
    <property type="term" value="F:hydrolase activity"/>
    <property type="evidence" value="ECO:0007669"/>
    <property type="project" value="UniProtKB-KW"/>
</dbReference>
<evidence type="ECO:0000259" key="3">
    <source>
        <dbReference type="Pfam" id="PF20434"/>
    </source>
</evidence>
<dbReference type="PANTHER" id="PTHR48081:SF13">
    <property type="entry name" value="ALPHA_BETA HYDROLASE"/>
    <property type="match status" value="1"/>
</dbReference>
<keyword evidence="5" id="KW-1185">Reference proteome</keyword>
<feature type="signal peptide" evidence="2">
    <location>
        <begin position="1"/>
        <end position="21"/>
    </location>
</feature>
<dbReference type="InterPro" id="IPR029058">
    <property type="entry name" value="AB_hydrolase_fold"/>
</dbReference>
<dbReference type="Proteomes" id="UP000602124">
    <property type="component" value="Unassembled WGS sequence"/>
</dbReference>
<comment type="caution">
    <text evidence="4">The sequence shown here is derived from an EMBL/GenBank/DDBJ whole genome shotgun (WGS) entry which is preliminary data.</text>
</comment>
<evidence type="ECO:0000313" key="4">
    <source>
        <dbReference type="EMBL" id="MBJ3783604.1"/>
    </source>
</evidence>
<name>A0A934MPR7_9HYPH</name>
<evidence type="ECO:0000256" key="1">
    <source>
        <dbReference type="ARBA" id="ARBA00022801"/>
    </source>
</evidence>
<dbReference type="PANTHER" id="PTHR48081">
    <property type="entry name" value="AB HYDROLASE SUPERFAMILY PROTEIN C4A8.06C"/>
    <property type="match status" value="1"/>
</dbReference>
<keyword evidence="1 4" id="KW-0378">Hydrolase</keyword>
<reference evidence="4" key="1">
    <citation type="submission" date="2020-12" db="EMBL/GenBank/DDBJ databases">
        <title>Devosia sp. MSA67 isolated from Mo River.</title>
        <authorList>
            <person name="Ma F."/>
            <person name="Zi Z."/>
        </authorList>
    </citation>
    <scope>NUCLEOTIDE SEQUENCE</scope>
    <source>
        <strain evidence="4">MSA67</strain>
    </source>
</reference>
<feature type="domain" description="BD-FAE-like" evidence="3">
    <location>
        <begin position="58"/>
        <end position="258"/>
    </location>
</feature>
<dbReference type="EMBL" id="JAEKMH010000001">
    <property type="protein sequence ID" value="MBJ3783604.1"/>
    <property type="molecule type" value="Genomic_DNA"/>
</dbReference>
<proteinExistence type="predicted"/>
<evidence type="ECO:0000313" key="5">
    <source>
        <dbReference type="Proteomes" id="UP000602124"/>
    </source>
</evidence>
<keyword evidence="2" id="KW-0732">Signal</keyword>
<sequence length="300" mass="32239">MLKRMLLGAALAVMATSMSQAKSITVDATDVEFKGVELYSDIQYSTQALGLFRNELYLDLIRPTSADPAPVIVFMTASGWRAVERERLIPQLVRLAEAGFAVAAIDYRGIGEAKFPEPQQDVKAAVRYLRANAALYNLDPDNIAVFGPSAGGHLALMAGLTGNDEAYVDDRLPDVSSEVAAIATFYPAAYFGETGEPGYDLASLHMGMSVHDEANAEAVKEAFPETHISEDSPPVLLIHGTEDPVVPLASSERLYAALEAGGVDATLVTVQGVGHDFEQMTSVPEVNQALIDFFTRTLKD</sequence>
<dbReference type="InterPro" id="IPR049492">
    <property type="entry name" value="BD-FAE-like_dom"/>
</dbReference>
<dbReference type="AlphaFoldDB" id="A0A934MPR7"/>
<organism evidence="4 5">
    <name type="scientific">Devosia sediminis</name>
    <dbReference type="NCBI Taxonomy" id="2798801"/>
    <lineage>
        <taxon>Bacteria</taxon>
        <taxon>Pseudomonadati</taxon>
        <taxon>Pseudomonadota</taxon>
        <taxon>Alphaproteobacteria</taxon>
        <taxon>Hyphomicrobiales</taxon>
        <taxon>Devosiaceae</taxon>
        <taxon>Devosia</taxon>
    </lineage>
</organism>
<protein>
    <submittedName>
        <fullName evidence="4">Alpha/beta hydrolase</fullName>
    </submittedName>
</protein>
<feature type="chain" id="PRO_5037221321" evidence="2">
    <location>
        <begin position="22"/>
        <end position="300"/>
    </location>
</feature>
<dbReference type="Gene3D" id="3.40.50.1820">
    <property type="entry name" value="alpha/beta hydrolase"/>
    <property type="match status" value="1"/>
</dbReference>
<evidence type="ECO:0000256" key="2">
    <source>
        <dbReference type="SAM" id="SignalP"/>
    </source>
</evidence>
<dbReference type="SUPFAM" id="SSF53474">
    <property type="entry name" value="alpha/beta-Hydrolases"/>
    <property type="match status" value="1"/>
</dbReference>
<gene>
    <name evidence="4" type="ORF">JEQ47_02615</name>
</gene>
<accession>A0A934MPR7</accession>
<dbReference type="InterPro" id="IPR050300">
    <property type="entry name" value="GDXG_lipolytic_enzyme"/>
</dbReference>
<dbReference type="Pfam" id="PF20434">
    <property type="entry name" value="BD-FAE"/>
    <property type="match status" value="1"/>
</dbReference>
<dbReference type="RefSeq" id="WP_198874833.1">
    <property type="nucleotide sequence ID" value="NZ_JAEKMH010000001.1"/>
</dbReference>